<accession>A0AAN6IGH1</accession>
<comment type="caution">
    <text evidence="2">The sequence shown here is derived from an EMBL/GenBank/DDBJ whole genome shotgun (WGS) entry which is preliminary data.</text>
</comment>
<dbReference type="PANTHER" id="PTHR21521">
    <property type="entry name" value="AMUN, ISOFORM A"/>
    <property type="match status" value="1"/>
</dbReference>
<dbReference type="Proteomes" id="UP001203852">
    <property type="component" value="Unassembled WGS sequence"/>
</dbReference>
<evidence type="ECO:0000313" key="3">
    <source>
        <dbReference type="Proteomes" id="UP001203852"/>
    </source>
</evidence>
<protein>
    <submittedName>
        <fullName evidence="2">ADA HAT complex component 1</fullName>
    </submittedName>
</protein>
<dbReference type="PANTHER" id="PTHR21521:SF0">
    <property type="entry name" value="AMUN, ISOFORM A"/>
    <property type="match status" value="1"/>
</dbReference>
<dbReference type="AlphaFoldDB" id="A0AAN6IGH1"/>
<feature type="region of interest" description="Disordered" evidence="1">
    <location>
        <begin position="241"/>
        <end position="309"/>
    </location>
</feature>
<organism evidence="2 3">
    <name type="scientific">Exophiala viscosa</name>
    <dbReference type="NCBI Taxonomy" id="2486360"/>
    <lineage>
        <taxon>Eukaryota</taxon>
        <taxon>Fungi</taxon>
        <taxon>Dikarya</taxon>
        <taxon>Ascomycota</taxon>
        <taxon>Pezizomycotina</taxon>
        <taxon>Eurotiomycetes</taxon>
        <taxon>Chaetothyriomycetidae</taxon>
        <taxon>Chaetothyriales</taxon>
        <taxon>Herpotrichiellaceae</taxon>
        <taxon>Exophiala</taxon>
    </lineage>
</organism>
<reference evidence="2" key="1">
    <citation type="journal article" date="2022" name="bioRxiv">
        <title>Deciphering the potential niche of two novel black yeast fungi from a biological soil crust based on their genomes, phenotypes, and melanin regulation.</title>
        <authorList>
            <consortium name="DOE Joint Genome Institute"/>
            <person name="Carr E.C."/>
            <person name="Barton Q."/>
            <person name="Grambo S."/>
            <person name="Sullivan M."/>
            <person name="Renfro C.M."/>
            <person name="Kuo A."/>
            <person name="Pangilinan J."/>
            <person name="Lipzen A."/>
            <person name="Keymanesh K."/>
            <person name="Savage E."/>
            <person name="Barry K."/>
            <person name="Grigoriev I.V."/>
            <person name="Riekhof W.R."/>
            <person name="Harris S.S."/>
        </authorList>
    </citation>
    <scope>NUCLEOTIDE SEQUENCE</scope>
    <source>
        <strain evidence="2">JF 03-4F</strain>
    </source>
</reference>
<feature type="compositionally biased region" description="Basic and acidic residues" evidence="1">
    <location>
        <begin position="286"/>
        <end position="296"/>
    </location>
</feature>
<gene>
    <name evidence="2" type="ORF">EDD36DRAFT_461517</name>
</gene>
<evidence type="ECO:0000313" key="2">
    <source>
        <dbReference type="EMBL" id="KAI1616643.1"/>
    </source>
</evidence>
<keyword evidence="3" id="KW-1185">Reference proteome</keyword>
<dbReference type="EMBL" id="MU404351">
    <property type="protein sequence ID" value="KAI1616643.1"/>
    <property type="molecule type" value="Genomic_DNA"/>
</dbReference>
<proteinExistence type="predicted"/>
<feature type="compositionally biased region" description="Basic and acidic residues" evidence="1">
    <location>
        <begin position="267"/>
        <end position="279"/>
    </location>
</feature>
<name>A0AAN6IGH1_9EURO</name>
<sequence>MPSAPPPQFLSIGGFRVALELYPSLVEKVYTSKLKDPKKVADALQRDKWRFEELPANVAHMIGSRQKDVKHEKASSNVKDGGLTKNAVERLVQWKITHGHSRPFLPAMVRKNDPLAVQTQTAAAFTKLSFSDSPEPPSTSTVVASLNAACKLTGIGPATGTLILNIFDPAHIPFFQDEMYAWFLPDTKSDKLKYTQKEYLQLLEAVRPVLKRLAVNAVDLEKVSYVFGHMDQLDEEERKRLEESVATADEQEAETDLPQQEAIVKAGDPEKKGTKENVAVKKGQKRAPETEAKEDGVQQISGRRTRQKK</sequence>
<evidence type="ECO:0000256" key="1">
    <source>
        <dbReference type="SAM" id="MobiDB-lite"/>
    </source>
</evidence>